<feature type="domain" description="DUF559" evidence="6">
    <location>
        <begin position="1145"/>
        <end position="1200"/>
    </location>
</feature>
<reference evidence="9" key="1">
    <citation type="submission" date="2020-10" db="EMBL/GenBank/DDBJ databases">
        <authorList>
            <person name="Gilroy R."/>
        </authorList>
    </citation>
    <scope>NUCLEOTIDE SEQUENCE</scope>
    <source>
        <strain evidence="9">17213</strain>
    </source>
</reference>
<reference evidence="9" key="2">
    <citation type="journal article" date="2021" name="PeerJ">
        <title>Extensive microbial diversity within the chicken gut microbiome revealed by metagenomics and culture.</title>
        <authorList>
            <person name="Gilroy R."/>
            <person name="Ravi A."/>
            <person name="Getino M."/>
            <person name="Pursley I."/>
            <person name="Horton D.L."/>
            <person name="Alikhan N.F."/>
            <person name="Baker D."/>
            <person name="Gharbi K."/>
            <person name="Hall N."/>
            <person name="Watson M."/>
            <person name="Adriaenssens E.M."/>
            <person name="Foster-Nyarko E."/>
            <person name="Jarju S."/>
            <person name="Secka A."/>
            <person name="Antonio M."/>
            <person name="Oren A."/>
            <person name="Chaudhuri R.R."/>
            <person name="La Ragione R."/>
            <person name="Hildebrand F."/>
            <person name="Pallen M.J."/>
        </authorList>
    </citation>
    <scope>NUCLEOTIDE SEQUENCE</scope>
    <source>
        <strain evidence="9">17213</strain>
    </source>
</reference>
<keyword evidence="2" id="KW-0547">Nucleotide-binding</keyword>
<dbReference type="GO" id="GO:0005524">
    <property type="term" value="F:ATP binding"/>
    <property type="evidence" value="ECO:0007669"/>
    <property type="project" value="UniProtKB-KW"/>
</dbReference>
<evidence type="ECO:0000256" key="1">
    <source>
        <dbReference type="ARBA" id="ARBA00007913"/>
    </source>
</evidence>
<evidence type="ECO:0000259" key="8">
    <source>
        <dbReference type="Pfam" id="PF13087"/>
    </source>
</evidence>
<dbReference type="GO" id="GO:0016787">
    <property type="term" value="F:hydrolase activity"/>
    <property type="evidence" value="ECO:0007669"/>
    <property type="project" value="UniProtKB-KW"/>
</dbReference>
<evidence type="ECO:0000313" key="10">
    <source>
        <dbReference type="Proteomes" id="UP000823631"/>
    </source>
</evidence>
<dbReference type="CDD" id="cd18808">
    <property type="entry name" value="SF1_C_Upf1"/>
    <property type="match status" value="1"/>
</dbReference>
<dbReference type="Pfam" id="PF13087">
    <property type="entry name" value="AAA_12"/>
    <property type="match status" value="1"/>
</dbReference>
<dbReference type="GO" id="GO:0043139">
    <property type="term" value="F:5'-3' DNA helicase activity"/>
    <property type="evidence" value="ECO:0007669"/>
    <property type="project" value="TreeGrafter"/>
</dbReference>
<dbReference type="PANTHER" id="PTHR43788:SF8">
    <property type="entry name" value="DNA-BINDING PROTEIN SMUBP-2"/>
    <property type="match status" value="1"/>
</dbReference>
<keyword evidence="3" id="KW-0378">Hydrolase</keyword>
<evidence type="ECO:0000256" key="5">
    <source>
        <dbReference type="ARBA" id="ARBA00022840"/>
    </source>
</evidence>
<evidence type="ECO:0000256" key="2">
    <source>
        <dbReference type="ARBA" id="ARBA00022741"/>
    </source>
</evidence>
<sequence length="1222" mass="138678">MAAKLETTEILDRAWQVMRRRPQVMRKEDIIAVLRSEGELSFIQAHTALAALLNARLIKPTLRFGSYFMVTNPDAVPSWGDYVRRYIKDEETRSRLLAFEETADSSRLDFKDFRRLLGFYIDAQSAISSQKLVFSKDQVGKSCAVLSALPASWVTKASQSFDVNVVHSLVSLSGRSRELVLPENNLTLGYPVEIKDGRLIPVFYVRISSAKQGISSVDLDTFELDLIPKINEEWLKVQFSSRRQGAQAVKNQFISECDLYAEELSDTDFFDRLSQYRNRSSWSRLARAVSSRCETAQPLITDSLRTYDDKLPDGIYNIALLGRCVENDYIKSTLHDLEFLRQCNFEAYEHQRNEGREHASVLPYFFFTPLPDQAFYEELVCTDARELPFNAEQRESAASMLQNKITVLQGPPGTGKTQVIAAAAINAAAQGKSVLITSFNHQAISALMERLEKVDLAQGLAVRANSDQKSDEVSLYKSLKALEPASVGEFRADEPARKAAALNEALLLLQQEYETVDKVRSLLAEERTAERVKSVLFSGNDAASKACRELYAYLLGHCSRAAELENLQKLMQEYNRLCLCDDLFSAFFRWRLSGRLRSQLGRCFKENGRAAVDSFLKNNAGRTLYLDLLKLCTDSIKRREELAKYPQYLDLDAVLAKLSDRLQQIYENEFTASLKALSRAALYRDKNEEDKFQCIEPLRQYSYSTVDEQDLINEGLIKSREKAEEMRRAVELALSHRKIWLCSSRSVHRFFPLLEGMFDLVIFDESSQFDFIGSLPVFFRAKAAAVVGDPEQLGPVIKGMSVEKQNMLLAKQHLQVKSRDARLLLHNREPYFGQIYNSLYLFASRVPRVTQIMLRESFRSHKTITGFISDLSYNGQLVSARTSNPPLPSVLGCSYGFKWVDVPDEVQRAEGSSSRYSMVEAQKVVELLQELYLDDSFEGSIGVIAPYNRQATEISRLVKADPYLSAQLEQEHEIEFDEDGSPVSIADTTAERLFISTVHKAQGSERDVIILSLCATCHMSNSFIEQKNIMNVALSRARSLVIVVGNAKAAVHSSAGAASKGSGNFLARLALEGGVEIEQYSLQRHEDFRRSEDKLESVPERELYMAMLDEGLNPIVQHEVMGRKEGHQIYKRRLDFALIDESRRCYLDIEVDGSCHKDSFGRRKSDDYLRDEQLKSLNFQVIRFWAKEINADPQGCAQKVKYMWQQMLTKAADAENKEQEHV</sequence>
<comment type="caution">
    <text evidence="9">The sequence shown here is derived from an EMBL/GenBank/DDBJ whole genome shotgun (WGS) entry which is preliminary data.</text>
</comment>
<protein>
    <submittedName>
        <fullName evidence="9">AAA family ATPase</fullName>
    </submittedName>
</protein>
<accession>A0A9D9DAW9</accession>
<keyword evidence="5" id="KW-0067">ATP-binding</keyword>
<feature type="domain" description="DNA2/NAM7 helicase helicase" evidence="7">
    <location>
        <begin position="389"/>
        <end position="468"/>
    </location>
</feature>
<proteinExistence type="inferred from homology"/>
<dbReference type="InterPro" id="IPR050534">
    <property type="entry name" value="Coronavir_polyprotein_1ab"/>
</dbReference>
<organism evidence="9 10">
    <name type="scientific">Candidatus Avisuccinivibrio stercorigallinarum</name>
    <dbReference type="NCBI Taxonomy" id="2840704"/>
    <lineage>
        <taxon>Bacteria</taxon>
        <taxon>Pseudomonadati</taxon>
        <taxon>Pseudomonadota</taxon>
        <taxon>Gammaproteobacteria</taxon>
        <taxon>Aeromonadales</taxon>
        <taxon>Succinivibrionaceae</taxon>
        <taxon>Succinivibrionaceae incertae sedis</taxon>
        <taxon>Candidatus Avisuccinivibrio</taxon>
    </lineage>
</organism>
<evidence type="ECO:0000256" key="3">
    <source>
        <dbReference type="ARBA" id="ARBA00022801"/>
    </source>
</evidence>
<dbReference type="Pfam" id="PF13086">
    <property type="entry name" value="AAA_11"/>
    <property type="match status" value="1"/>
</dbReference>
<evidence type="ECO:0000259" key="6">
    <source>
        <dbReference type="Pfam" id="PF04480"/>
    </source>
</evidence>
<dbReference type="InterPro" id="IPR027417">
    <property type="entry name" value="P-loop_NTPase"/>
</dbReference>
<dbReference type="SUPFAM" id="SSF52540">
    <property type="entry name" value="P-loop containing nucleoside triphosphate hydrolases"/>
    <property type="match status" value="1"/>
</dbReference>
<dbReference type="PANTHER" id="PTHR43788">
    <property type="entry name" value="DNA2/NAM7 HELICASE FAMILY MEMBER"/>
    <property type="match status" value="1"/>
</dbReference>
<dbReference type="Gene3D" id="3.40.50.300">
    <property type="entry name" value="P-loop containing nucleotide triphosphate hydrolases"/>
    <property type="match status" value="3"/>
</dbReference>
<dbReference type="AlphaFoldDB" id="A0A9D9DAW9"/>
<evidence type="ECO:0000259" key="7">
    <source>
        <dbReference type="Pfam" id="PF13086"/>
    </source>
</evidence>
<dbReference type="EMBL" id="JADINH010000034">
    <property type="protein sequence ID" value="MBO8415155.1"/>
    <property type="molecule type" value="Genomic_DNA"/>
</dbReference>
<dbReference type="InterPro" id="IPR007569">
    <property type="entry name" value="DUF559"/>
</dbReference>
<dbReference type="InterPro" id="IPR041679">
    <property type="entry name" value="DNA2/NAM7-like_C"/>
</dbReference>
<comment type="similarity">
    <text evidence="1">Belongs to the DNA2/NAM7 helicase family.</text>
</comment>
<dbReference type="InterPro" id="IPR047187">
    <property type="entry name" value="SF1_C_Upf1"/>
</dbReference>
<evidence type="ECO:0000256" key="4">
    <source>
        <dbReference type="ARBA" id="ARBA00022806"/>
    </source>
</evidence>
<dbReference type="Gene3D" id="3.40.960.10">
    <property type="entry name" value="VSR Endonuclease"/>
    <property type="match status" value="1"/>
</dbReference>
<keyword evidence="4" id="KW-0347">Helicase</keyword>
<name>A0A9D9DAW9_9GAMM</name>
<gene>
    <name evidence="9" type="ORF">IAB19_02095</name>
</gene>
<dbReference type="Pfam" id="PF04480">
    <property type="entry name" value="DUF559"/>
    <property type="match status" value="1"/>
</dbReference>
<dbReference type="Proteomes" id="UP000823631">
    <property type="component" value="Unassembled WGS sequence"/>
</dbReference>
<dbReference type="InterPro" id="IPR041677">
    <property type="entry name" value="DNA2/NAM7_AAA_11"/>
</dbReference>
<evidence type="ECO:0000313" key="9">
    <source>
        <dbReference type="EMBL" id="MBO8415155.1"/>
    </source>
</evidence>
<feature type="domain" description="DNA2/NAM7 helicase-like C-terminal" evidence="8">
    <location>
        <begin position="849"/>
        <end position="1048"/>
    </location>
</feature>